<dbReference type="RefSeq" id="WP_010718517.1">
    <property type="nucleotide sequence ID" value="NZ_AP027299.1"/>
</dbReference>
<sequence length="605" mass="68063">MFEVTRKRKIAILIGVDSLLLFLANIATIRFMKPFAEVSTDFMFISTGVSIGFYLFYGSLFKVFTRINRYMNLEEIRAIFVSLSITMISNLFVLFFINHQYMLRLTIFTYILSLLLIMGSRLEWRLYIEKKQTKLQPRATAKKTIIVGAGEGGRILANILLGSKTASDTYVIGFVDDDPNKQNTYLSGKKVIGMIKDLPALIKKHDVQIVTIAIPSLSKTKIRNIFQMVESLHVKVNTMPSMEEIASGKVSVTKLKKIDVVDLLERDEVELDIESIKGHLTGKTILVTGAGGSIGSEICRQIIQFSPAQLLLVGHGENSIYLIDRELRMNQQNQQTKIVPLIADIQDRDKINEIMQNYRPDIVYHAAAHKHVPLMEVNPKEAVKNNILGTKNVAEAAKQAKVKNFVMVSTDKANHPPNVMGATKRIAEMIVTGLNEKNGTTFSAVRFGNVLGSRGSVIPVFREQIAQGGPVTITDFRMTRYFMTIPEASRLVIQSGVLAKGGEIFILDMGEPVKIVNLAKNMIRLSGYREDEIEILETGIRPGEKLYEELLLDKERNDEAVYEKIFVGNIKGYSNQKVMDFIRHLPKDEKQLAREVIRFANASNQ</sequence>
<dbReference type="AlphaFoldDB" id="A0A1V8VQS9"/>
<reference evidence="5 7" key="2">
    <citation type="submission" date="2019-05" db="EMBL/GenBank/DDBJ databases">
        <authorList>
            <consortium name="Pathogen Informatics"/>
        </authorList>
    </citation>
    <scope>NUCLEOTIDE SEQUENCE [LARGE SCALE GENOMIC DNA]</scope>
    <source>
        <strain evidence="5 7">NCTC12204</strain>
    </source>
</reference>
<keyword evidence="2" id="KW-1133">Transmembrane helix</keyword>
<evidence type="ECO:0000259" key="3">
    <source>
        <dbReference type="Pfam" id="PF02719"/>
    </source>
</evidence>
<feature type="domain" description="Polysaccharide biosynthesis protein CapD-like" evidence="3">
    <location>
        <begin position="285"/>
        <end position="567"/>
    </location>
</feature>
<comment type="caution">
    <text evidence="5">The sequence shown here is derived from an EMBL/GenBank/DDBJ whole genome shotgun (WGS) entry which is preliminary data.</text>
</comment>
<feature type="transmembrane region" description="Helical" evidence="2">
    <location>
        <begin position="12"/>
        <end position="32"/>
    </location>
</feature>
<organism evidence="5 7">
    <name type="scientific">Enterococcus hirae</name>
    <dbReference type="NCBI Taxonomy" id="1354"/>
    <lineage>
        <taxon>Bacteria</taxon>
        <taxon>Bacillati</taxon>
        <taxon>Bacillota</taxon>
        <taxon>Bacilli</taxon>
        <taxon>Lactobacillales</taxon>
        <taxon>Enterococcaceae</taxon>
        <taxon>Enterococcus</taxon>
    </lineage>
</organism>
<keyword evidence="2" id="KW-0472">Membrane</keyword>
<evidence type="ECO:0000313" key="7">
    <source>
        <dbReference type="Proteomes" id="UP000352698"/>
    </source>
</evidence>
<dbReference type="PANTHER" id="PTHR43318:SF1">
    <property type="entry name" value="POLYSACCHARIDE BIOSYNTHESIS PROTEIN EPSC-RELATED"/>
    <property type="match status" value="1"/>
</dbReference>
<dbReference type="CDD" id="cd05237">
    <property type="entry name" value="UDP_invert_4-6DH_SDR_e"/>
    <property type="match status" value="1"/>
</dbReference>
<gene>
    <name evidence="5" type="primary">capD_2</name>
    <name evidence="4" type="ORF">EB03_01350</name>
    <name evidence="5" type="ORF">NCTC12204_01938</name>
</gene>
<feature type="transmembrane region" description="Helical" evidence="2">
    <location>
        <begin position="44"/>
        <end position="64"/>
    </location>
</feature>
<dbReference type="EMBL" id="LESJ01000005">
    <property type="protein sequence ID" value="RBT68226.1"/>
    <property type="molecule type" value="Genomic_DNA"/>
</dbReference>
<comment type="similarity">
    <text evidence="1">Belongs to the polysaccharide synthase family.</text>
</comment>
<evidence type="ECO:0000313" key="6">
    <source>
        <dbReference type="Proteomes" id="UP000253498"/>
    </source>
</evidence>
<dbReference type="Gene3D" id="3.40.50.720">
    <property type="entry name" value="NAD(P)-binding Rossmann-like Domain"/>
    <property type="match status" value="2"/>
</dbReference>
<feature type="transmembrane region" description="Helical" evidence="2">
    <location>
        <begin position="76"/>
        <end position="97"/>
    </location>
</feature>
<dbReference type="SUPFAM" id="SSF51735">
    <property type="entry name" value="NAD(P)-binding Rossmann-fold domains"/>
    <property type="match status" value="2"/>
</dbReference>
<protein>
    <submittedName>
        <fullName evidence="5">UDP-N-acetylglucosamine 4,6-dehydratase</fullName>
        <ecNumber evidence="5">5.1.3.2</ecNumber>
    </submittedName>
</protein>
<dbReference type="Pfam" id="PF02719">
    <property type="entry name" value="Polysacc_synt_2"/>
    <property type="match status" value="1"/>
</dbReference>
<evidence type="ECO:0000313" key="4">
    <source>
        <dbReference type="EMBL" id="RBT68226.1"/>
    </source>
</evidence>
<dbReference type="Pfam" id="PF13727">
    <property type="entry name" value="CoA_binding_3"/>
    <property type="match status" value="1"/>
</dbReference>
<dbReference type="InterPro" id="IPR036291">
    <property type="entry name" value="NAD(P)-bd_dom_sf"/>
</dbReference>
<dbReference type="Proteomes" id="UP000253498">
    <property type="component" value="Unassembled WGS sequence"/>
</dbReference>
<reference evidence="4 6" key="1">
    <citation type="submission" date="2015-06" db="EMBL/GenBank/DDBJ databases">
        <title>The Genome Sequence of Enterococcus hirae 88EA1.</title>
        <authorList>
            <consortium name="The Broad Institute Genomics Platform"/>
            <consortium name="The Broad Institute Genome Sequencing Center for Infectious Disease"/>
            <person name="Earl A.M."/>
            <person name="Van Tyne D."/>
            <person name="Lebreton F."/>
            <person name="Saavedra J.T."/>
            <person name="Gilmore M.S."/>
            <person name="Manson McGuire A."/>
            <person name="Clock S."/>
            <person name="Crupain M."/>
            <person name="Rangan U."/>
            <person name="Young S."/>
            <person name="Abouelleil A."/>
            <person name="Cao P."/>
            <person name="Chapman S.B."/>
            <person name="Griggs A."/>
            <person name="Priest M."/>
            <person name="Shea T."/>
            <person name="Wortman J."/>
            <person name="Nusbaum C."/>
            <person name="Birren B."/>
        </authorList>
    </citation>
    <scope>NUCLEOTIDE SEQUENCE [LARGE SCALE GENOMIC DNA]</scope>
    <source>
        <strain evidence="4 6">88EA1</strain>
    </source>
</reference>
<dbReference type="InterPro" id="IPR051203">
    <property type="entry name" value="Polysaccharide_Synthase-Rel"/>
</dbReference>
<name>A0A1V8VQS9_ENTHR</name>
<proteinExistence type="inferred from homology"/>
<evidence type="ECO:0000256" key="1">
    <source>
        <dbReference type="ARBA" id="ARBA00007430"/>
    </source>
</evidence>
<accession>A0A1V8VQS9</accession>
<dbReference type="InterPro" id="IPR003869">
    <property type="entry name" value="Polysac_CapD-like"/>
</dbReference>
<dbReference type="GO" id="GO:0003978">
    <property type="term" value="F:UDP-glucose 4-epimerase activity"/>
    <property type="evidence" value="ECO:0007669"/>
    <property type="project" value="UniProtKB-EC"/>
</dbReference>
<dbReference type="Proteomes" id="UP000352698">
    <property type="component" value="Unassembled WGS sequence"/>
</dbReference>
<dbReference type="STRING" id="1354.A6P53_08875"/>
<keyword evidence="2" id="KW-0812">Transmembrane</keyword>
<evidence type="ECO:0000313" key="5">
    <source>
        <dbReference type="EMBL" id="VTQ66538.1"/>
    </source>
</evidence>
<dbReference type="EC" id="5.1.3.2" evidence="5"/>
<evidence type="ECO:0000256" key="2">
    <source>
        <dbReference type="SAM" id="Phobius"/>
    </source>
</evidence>
<keyword evidence="5" id="KW-0413">Isomerase</keyword>
<dbReference type="PANTHER" id="PTHR43318">
    <property type="entry name" value="UDP-N-ACETYLGLUCOSAMINE 4,6-DEHYDRATASE"/>
    <property type="match status" value="1"/>
</dbReference>
<dbReference type="EMBL" id="CABEEP010000001">
    <property type="protein sequence ID" value="VTQ66538.1"/>
    <property type="molecule type" value="Genomic_DNA"/>
</dbReference>
<dbReference type="GeneID" id="56787053"/>